<evidence type="ECO:0000256" key="8">
    <source>
        <dbReference type="ARBA" id="ARBA00023098"/>
    </source>
</evidence>
<keyword evidence="5" id="KW-0441">Lipid A biosynthesis</keyword>
<keyword evidence="11" id="KW-1185">Reference proteome</keyword>
<evidence type="ECO:0000256" key="9">
    <source>
        <dbReference type="ARBA" id="ARBA00048975"/>
    </source>
</evidence>
<dbReference type="InterPro" id="IPR003835">
    <property type="entry name" value="Glyco_trans_19"/>
</dbReference>
<evidence type="ECO:0000256" key="5">
    <source>
        <dbReference type="ARBA" id="ARBA00022556"/>
    </source>
</evidence>
<keyword evidence="8" id="KW-0443">Lipid metabolism</keyword>
<accession>A0ABZ1C791</accession>
<keyword evidence="7" id="KW-0808">Transferase</keyword>
<comment type="function">
    <text evidence="1">Condensation of UDP-2,3-diacylglucosamine and 2,3-diacylglucosamine-1-phosphate to form lipid A disaccharide, a precursor of lipid A, a phosphorylated glycolipid that anchors the lipopolysaccharide to the outer membrane of the cell.</text>
</comment>
<evidence type="ECO:0000256" key="1">
    <source>
        <dbReference type="ARBA" id="ARBA00002056"/>
    </source>
</evidence>
<comment type="catalytic activity">
    <reaction evidence="9">
        <text>a lipid X + a UDP-2-N,3-O-bis[(3R)-3-hydroxyacyl]-alpha-D-glucosamine = a lipid A disaccharide + UDP + H(+)</text>
        <dbReference type="Rhea" id="RHEA:67828"/>
        <dbReference type="ChEBI" id="CHEBI:15378"/>
        <dbReference type="ChEBI" id="CHEBI:58223"/>
        <dbReference type="ChEBI" id="CHEBI:137748"/>
        <dbReference type="ChEBI" id="CHEBI:176338"/>
        <dbReference type="ChEBI" id="CHEBI:176343"/>
        <dbReference type="EC" id="2.4.1.182"/>
    </reaction>
</comment>
<name>A0ABZ1C791_9BACT</name>
<gene>
    <name evidence="10" type="ORF">K1X11_020945</name>
</gene>
<keyword evidence="6" id="KW-0328">Glycosyltransferase</keyword>
<dbReference type="SUPFAM" id="SSF53756">
    <property type="entry name" value="UDP-Glycosyltransferase/glycogen phosphorylase"/>
    <property type="match status" value="1"/>
</dbReference>
<dbReference type="PANTHER" id="PTHR30372">
    <property type="entry name" value="LIPID-A-DISACCHARIDE SYNTHASE"/>
    <property type="match status" value="1"/>
</dbReference>
<reference evidence="10 11" key="2">
    <citation type="submission" date="2023-12" db="EMBL/GenBank/DDBJ databases">
        <title>Description of an unclassified Opitutus bacterium of Verrucomicrobiota.</title>
        <authorList>
            <person name="Zhang D.-F."/>
        </authorList>
    </citation>
    <scope>NUCLEOTIDE SEQUENCE [LARGE SCALE GENOMIC DNA]</scope>
    <source>
        <strain evidence="10 11">WL0086</strain>
    </source>
</reference>
<evidence type="ECO:0000313" key="10">
    <source>
        <dbReference type="EMBL" id="WRQ87288.1"/>
    </source>
</evidence>
<evidence type="ECO:0000256" key="6">
    <source>
        <dbReference type="ARBA" id="ARBA00022676"/>
    </source>
</evidence>
<dbReference type="Proteomes" id="UP000738431">
    <property type="component" value="Chromosome"/>
</dbReference>
<organism evidence="10 11">
    <name type="scientific">Actomonas aquatica</name>
    <dbReference type="NCBI Taxonomy" id="2866162"/>
    <lineage>
        <taxon>Bacteria</taxon>
        <taxon>Pseudomonadati</taxon>
        <taxon>Verrucomicrobiota</taxon>
        <taxon>Opitutia</taxon>
        <taxon>Opitutales</taxon>
        <taxon>Opitutaceae</taxon>
        <taxon>Actomonas</taxon>
    </lineage>
</organism>
<dbReference type="RefSeq" id="WP_221029297.1">
    <property type="nucleotide sequence ID" value="NZ_CP139781.1"/>
</dbReference>
<evidence type="ECO:0000256" key="7">
    <source>
        <dbReference type="ARBA" id="ARBA00022679"/>
    </source>
</evidence>
<evidence type="ECO:0000256" key="2">
    <source>
        <dbReference type="ARBA" id="ARBA00012687"/>
    </source>
</evidence>
<evidence type="ECO:0000313" key="11">
    <source>
        <dbReference type="Proteomes" id="UP000738431"/>
    </source>
</evidence>
<dbReference type="Pfam" id="PF02684">
    <property type="entry name" value="LpxB"/>
    <property type="match status" value="1"/>
</dbReference>
<keyword evidence="4" id="KW-0444">Lipid biosynthesis</keyword>
<sequence length="382" mass="41235">MNNTLPYRLAAPGEGRVDLLVVAAEHSGDQHAARMVRGVLAAEPDYRVCALGGPALAAAGAQLLEDLTAQSTMGFAVFGKLSFYRTLIAEVVRWVGEHRPRAVCFVDSSGLNLRIAKGLFEAGFSAKAGGPTKALYFISPQIWASRAKRRFAMAQHLDGLASIFPFEREVYADTALPVEFVGHPFLAEDYAAPVRYDPAGPVLLLPGSRKGLVKRLFPVMLEAFARLDGRHEAMVLYPSDGILDTLRACNPPDAVKLVKTGGAAVGASAVLTTSGTMSLQCALAGIPGVVTYKTDPLTYWLGRMIVKVEYIGIANLLLKEEMYPEYIQGAATAETLGRELQSALTDQARQQRTWAAAKRLQDLLSADAQRDVTAWMLAQLAE</sequence>
<reference evidence="10 11" key="1">
    <citation type="submission" date="2021-08" db="EMBL/GenBank/DDBJ databases">
        <authorList>
            <person name="Zhang D."/>
            <person name="Zhang A."/>
            <person name="Wang L."/>
        </authorList>
    </citation>
    <scope>NUCLEOTIDE SEQUENCE [LARGE SCALE GENOMIC DNA]</scope>
    <source>
        <strain evidence="10 11">WL0086</strain>
    </source>
</reference>
<evidence type="ECO:0000256" key="4">
    <source>
        <dbReference type="ARBA" id="ARBA00022516"/>
    </source>
</evidence>
<evidence type="ECO:0000256" key="3">
    <source>
        <dbReference type="ARBA" id="ARBA00020902"/>
    </source>
</evidence>
<dbReference type="PANTHER" id="PTHR30372:SF4">
    <property type="entry name" value="LIPID-A-DISACCHARIDE SYNTHASE, MITOCHONDRIAL-RELATED"/>
    <property type="match status" value="1"/>
</dbReference>
<dbReference type="EMBL" id="CP139781">
    <property type="protein sequence ID" value="WRQ87288.1"/>
    <property type="molecule type" value="Genomic_DNA"/>
</dbReference>
<proteinExistence type="predicted"/>
<protein>
    <recommendedName>
        <fullName evidence="3">Lipid-A-disaccharide synthase</fullName>
        <ecNumber evidence="2">2.4.1.182</ecNumber>
    </recommendedName>
</protein>
<dbReference type="EC" id="2.4.1.182" evidence="2"/>